<dbReference type="InterPro" id="IPR016171">
    <property type="entry name" value="Vanillyl_alc_oxidase_C-sub2"/>
</dbReference>
<dbReference type="GO" id="GO:0003824">
    <property type="term" value="F:catalytic activity"/>
    <property type="evidence" value="ECO:0007669"/>
    <property type="project" value="InterPro"/>
</dbReference>
<comment type="similarity">
    <text evidence="2">Belongs to the FAD-binding oxidoreductase/transferase type 4 family.</text>
</comment>
<feature type="compositionally biased region" description="Basic and acidic residues" evidence="5">
    <location>
        <begin position="1"/>
        <end position="10"/>
    </location>
</feature>
<dbReference type="Gene3D" id="3.30.43.10">
    <property type="entry name" value="Uridine Diphospho-n-acetylenolpyruvylglucosamine Reductase, domain 2"/>
    <property type="match status" value="1"/>
</dbReference>
<evidence type="ECO:0000313" key="7">
    <source>
        <dbReference type="EMBL" id="BAE52517.1"/>
    </source>
</evidence>
<sequence length="538" mass="57022">MSEAKPKRGAIEAPGAQRRSQGRASDRPAPEGQTSSEAKPKRGAIEAPGAQRRSQGRASARPASEGQTEMSILHALSAIVGPGNVITEASDLAPYLVEERGLYQGAALGVVRPGSTAEVAEVVRLCAAAGIPMVPQGGNTGLCGGGVPSEDGQSVVISTERLTRIRAVDPVDFTLTAEAGCVLANLQQAAEEAGCLFPLSLGAEGSCRIGGNISTNAGGTNVLRYGNTRDLVLGLEVVLPDGRVWNGLKRLRKDNTGYALQHLFIGAEGTLGIVTACVLKLFPRPREIATAFVALADLEAALPLFSRARTASGDSVTACELVPRRGLELGMRHVPGVRAPFAAFHDWMLLLELSSSRPGGLREALEEMLGQAFEDGLAVDAVIAESDAQRADFWRIREAIPEAQKKEGGSIKHDVAVATSRVPEMIRRCTRAVEAAMPGVRVVPFGHLGDGNTHFNLTQPEGADKAAFLARWEEMNRIVHDIVVEMEGSISAEHGIGRLKVDELAHYKPGVDLDLMARIKGALDPLGQMNPGKILRRP</sequence>
<keyword evidence="4" id="KW-0274">FAD</keyword>
<dbReference type="Gene3D" id="3.30.70.2740">
    <property type="match status" value="1"/>
</dbReference>
<evidence type="ECO:0000256" key="4">
    <source>
        <dbReference type="ARBA" id="ARBA00022827"/>
    </source>
</evidence>
<dbReference type="STRING" id="342108.amb3713"/>
<dbReference type="Pfam" id="PF01565">
    <property type="entry name" value="FAD_binding_4"/>
    <property type="match status" value="1"/>
</dbReference>
<dbReference type="EMBL" id="AP007255">
    <property type="protein sequence ID" value="BAE52517.1"/>
    <property type="molecule type" value="Genomic_DNA"/>
</dbReference>
<dbReference type="Proteomes" id="UP000007058">
    <property type="component" value="Chromosome"/>
</dbReference>
<feature type="region of interest" description="Disordered" evidence="5">
    <location>
        <begin position="1"/>
        <end position="68"/>
    </location>
</feature>
<dbReference type="SUPFAM" id="SSF55103">
    <property type="entry name" value="FAD-linked oxidases, C-terminal domain"/>
    <property type="match status" value="1"/>
</dbReference>
<dbReference type="InterPro" id="IPR006094">
    <property type="entry name" value="Oxid_FAD_bind_N"/>
</dbReference>
<comment type="cofactor">
    <cofactor evidence="1">
        <name>FAD</name>
        <dbReference type="ChEBI" id="CHEBI:57692"/>
    </cofactor>
</comment>
<dbReference type="Gene3D" id="3.30.70.2190">
    <property type="match status" value="1"/>
</dbReference>
<dbReference type="AlphaFoldDB" id="Q2W0V8"/>
<evidence type="ECO:0000256" key="2">
    <source>
        <dbReference type="ARBA" id="ARBA00008000"/>
    </source>
</evidence>
<dbReference type="InterPro" id="IPR016166">
    <property type="entry name" value="FAD-bd_PCMH"/>
</dbReference>
<name>Q2W0V8_PARM1</name>
<dbReference type="KEGG" id="mag:amb3713"/>
<gene>
    <name evidence="7" type="ordered locus">amb3713</name>
</gene>
<evidence type="ECO:0000313" key="8">
    <source>
        <dbReference type="Proteomes" id="UP000007058"/>
    </source>
</evidence>
<dbReference type="InterPro" id="IPR036318">
    <property type="entry name" value="FAD-bd_PCMH-like_sf"/>
</dbReference>
<dbReference type="SUPFAM" id="SSF56176">
    <property type="entry name" value="FAD-binding/transporter-associated domain-like"/>
    <property type="match status" value="1"/>
</dbReference>
<dbReference type="FunFam" id="3.30.465.10:FF:000001">
    <property type="entry name" value="D-2-hydroxyglutarate dehydrogenase, mitochondrial"/>
    <property type="match status" value="1"/>
</dbReference>
<feature type="domain" description="FAD-binding PCMH-type" evidence="6">
    <location>
        <begin position="103"/>
        <end position="284"/>
    </location>
</feature>
<accession>Q2W0V8</accession>
<keyword evidence="8" id="KW-1185">Reference proteome</keyword>
<evidence type="ECO:0000259" key="6">
    <source>
        <dbReference type="PROSITE" id="PS51387"/>
    </source>
</evidence>
<evidence type="ECO:0000256" key="3">
    <source>
        <dbReference type="ARBA" id="ARBA00022630"/>
    </source>
</evidence>
<dbReference type="Pfam" id="PF02913">
    <property type="entry name" value="FAD-oxidase_C"/>
    <property type="match status" value="1"/>
</dbReference>
<dbReference type="GO" id="GO:0022904">
    <property type="term" value="P:respiratory electron transport chain"/>
    <property type="evidence" value="ECO:0007669"/>
    <property type="project" value="TreeGrafter"/>
</dbReference>
<dbReference type="InterPro" id="IPR016167">
    <property type="entry name" value="FAD-bd_PCMH_sub1"/>
</dbReference>
<dbReference type="FunFam" id="1.10.45.10:FF:000001">
    <property type="entry name" value="D-lactate dehydrogenase mitochondrial"/>
    <property type="match status" value="1"/>
</dbReference>
<dbReference type="Gene3D" id="3.30.465.10">
    <property type="match status" value="1"/>
</dbReference>
<dbReference type="PANTHER" id="PTHR43716">
    <property type="entry name" value="D-2-HYDROXYGLUTARATE DEHYDROGENASE, MITOCHONDRIAL"/>
    <property type="match status" value="1"/>
</dbReference>
<evidence type="ECO:0000256" key="5">
    <source>
        <dbReference type="SAM" id="MobiDB-lite"/>
    </source>
</evidence>
<dbReference type="InterPro" id="IPR004113">
    <property type="entry name" value="FAD-bd_oxidored_4_C"/>
</dbReference>
<feature type="compositionally biased region" description="Low complexity" evidence="5">
    <location>
        <begin position="49"/>
        <end position="64"/>
    </location>
</feature>
<keyword evidence="3" id="KW-0285">Flavoprotein</keyword>
<dbReference type="InterPro" id="IPR051264">
    <property type="entry name" value="FAD-oxidored/transferase_4"/>
</dbReference>
<organism evidence="7 8">
    <name type="scientific">Paramagnetospirillum magneticum (strain ATCC 700264 / AMB-1)</name>
    <name type="common">Magnetospirillum magneticum</name>
    <dbReference type="NCBI Taxonomy" id="342108"/>
    <lineage>
        <taxon>Bacteria</taxon>
        <taxon>Pseudomonadati</taxon>
        <taxon>Pseudomonadota</taxon>
        <taxon>Alphaproteobacteria</taxon>
        <taxon>Rhodospirillales</taxon>
        <taxon>Magnetospirillaceae</taxon>
        <taxon>Paramagnetospirillum</taxon>
    </lineage>
</organism>
<protein>
    <submittedName>
        <fullName evidence="7">FAD/FMN-containing dehydrogenase</fullName>
    </submittedName>
</protein>
<dbReference type="InterPro" id="IPR016169">
    <property type="entry name" value="FAD-bd_PCMH_sub2"/>
</dbReference>
<proteinExistence type="inferred from homology"/>
<dbReference type="Gene3D" id="1.10.45.10">
    <property type="entry name" value="Vanillyl-alcohol Oxidase, Chain A, domain 4"/>
    <property type="match status" value="1"/>
</dbReference>
<dbReference type="InterPro" id="IPR016164">
    <property type="entry name" value="FAD-linked_Oxase-like_C"/>
</dbReference>
<dbReference type="PROSITE" id="PS51387">
    <property type="entry name" value="FAD_PCMH"/>
    <property type="match status" value="1"/>
</dbReference>
<dbReference type="PANTHER" id="PTHR43716:SF2">
    <property type="entry name" value="BLL6224 PROTEIN"/>
    <property type="match status" value="1"/>
</dbReference>
<reference evidence="7 8" key="1">
    <citation type="journal article" date="2005" name="DNA Res.">
        <title>Complete genome sequence of the facultative anaerobic magnetotactic bacterium Magnetospirillum sp. strain AMB-1.</title>
        <authorList>
            <person name="Matsunaga T."/>
            <person name="Okamura Y."/>
            <person name="Fukuda Y."/>
            <person name="Wahyudi A.T."/>
            <person name="Murase Y."/>
            <person name="Takeyama H."/>
        </authorList>
    </citation>
    <scope>NUCLEOTIDE SEQUENCE [LARGE SCALE GENOMIC DNA]</scope>
    <source>
        <strain evidence="8">ATCC 700264 / AMB-1</strain>
    </source>
</reference>
<evidence type="ECO:0000256" key="1">
    <source>
        <dbReference type="ARBA" id="ARBA00001974"/>
    </source>
</evidence>
<dbReference type="GO" id="GO:0071949">
    <property type="term" value="F:FAD binding"/>
    <property type="evidence" value="ECO:0007669"/>
    <property type="project" value="InterPro"/>
</dbReference>
<dbReference type="HOGENOM" id="CLU_017779_4_1_5"/>